<proteinExistence type="predicted"/>
<gene>
    <name evidence="2" type="ORF">METZ01_LOCUS482828</name>
</gene>
<protein>
    <submittedName>
        <fullName evidence="2">Uncharacterized protein</fullName>
    </submittedName>
</protein>
<organism evidence="2">
    <name type="scientific">marine metagenome</name>
    <dbReference type="NCBI Taxonomy" id="408172"/>
    <lineage>
        <taxon>unclassified sequences</taxon>
        <taxon>metagenomes</taxon>
        <taxon>ecological metagenomes</taxon>
    </lineage>
</organism>
<evidence type="ECO:0000256" key="1">
    <source>
        <dbReference type="SAM" id="MobiDB-lite"/>
    </source>
</evidence>
<sequence>HGDLVNWKKQAVDQPGEEKYEQ</sequence>
<feature type="non-terminal residue" evidence="2">
    <location>
        <position position="1"/>
    </location>
</feature>
<name>A0A383CCV3_9ZZZZ</name>
<dbReference type="AlphaFoldDB" id="A0A383CCV3"/>
<evidence type="ECO:0000313" key="2">
    <source>
        <dbReference type="EMBL" id="SVE29974.1"/>
    </source>
</evidence>
<reference evidence="2" key="1">
    <citation type="submission" date="2018-05" db="EMBL/GenBank/DDBJ databases">
        <authorList>
            <person name="Lanie J.A."/>
            <person name="Ng W.-L."/>
            <person name="Kazmierczak K.M."/>
            <person name="Andrzejewski T.M."/>
            <person name="Davidsen T.M."/>
            <person name="Wayne K.J."/>
            <person name="Tettelin H."/>
            <person name="Glass J.I."/>
            <person name="Rusch D."/>
            <person name="Podicherti R."/>
            <person name="Tsui H.-C.T."/>
            <person name="Winkler M.E."/>
        </authorList>
    </citation>
    <scope>NUCLEOTIDE SEQUENCE</scope>
</reference>
<feature type="region of interest" description="Disordered" evidence="1">
    <location>
        <begin position="1"/>
        <end position="22"/>
    </location>
</feature>
<dbReference type="EMBL" id="UINC01207745">
    <property type="protein sequence ID" value="SVE29974.1"/>
    <property type="molecule type" value="Genomic_DNA"/>
</dbReference>
<accession>A0A383CCV3</accession>